<evidence type="ECO:0000313" key="7">
    <source>
        <dbReference type="Proteomes" id="UP000095280"/>
    </source>
</evidence>
<reference evidence="8" key="1">
    <citation type="submission" date="2016-11" db="UniProtKB">
        <authorList>
            <consortium name="WormBaseParasite"/>
        </authorList>
    </citation>
    <scope>IDENTIFICATION</scope>
</reference>
<keyword evidence="3 6" id="KW-0812">Transmembrane</keyword>
<dbReference type="WBParaSite" id="maker-uti_cns_0008216-snap-gene-0.5-mRNA-1">
    <property type="protein sequence ID" value="maker-uti_cns_0008216-snap-gene-0.5-mRNA-1"/>
    <property type="gene ID" value="maker-uti_cns_0008216-snap-gene-0.5"/>
</dbReference>
<evidence type="ECO:0000256" key="4">
    <source>
        <dbReference type="ARBA" id="ARBA00022989"/>
    </source>
</evidence>
<dbReference type="Gene3D" id="1.20.1730.10">
    <property type="entry name" value="Sodium/glucose cotransporter"/>
    <property type="match status" value="1"/>
</dbReference>
<evidence type="ECO:0000256" key="5">
    <source>
        <dbReference type="ARBA" id="ARBA00023136"/>
    </source>
</evidence>
<comment type="similarity">
    <text evidence="2">Belongs to the sodium:solute symporter (SSF) (TC 2.A.21) family.</text>
</comment>
<keyword evidence="4 6" id="KW-1133">Transmembrane helix</keyword>
<protein>
    <submittedName>
        <fullName evidence="8">Sodium:proline symporter</fullName>
    </submittedName>
</protein>
<evidence type="ECO:0000256" key="2">
    <source>
        <dbReference type="ARBA" id="ARBA00006434"/>
    </source>
</evidence>
<keyword evidence="5 6" id="KW-0472">Membrane</keyword>
<sequence>LGIPEWIGIIIIGCVSVVYTALAEKFEILQGGIKAVIWSDVFQSAFILIGLVALILKPELESGSAHSTDSLVGHNRGHVRLDSLVRTQPGRFSTVRFVAESDQGE</sequence>
<evidence type="ECO:0000256" key="1">
    <source>
        <dbReference type="ARBA" id="ARBA00004141"/>
    </source>
</evidence>
<organism evidence="7 8">
    <name type="scientific">Macrostomum lignano</name>
    <dbReference type="NCBI Taxonomy" id="282301"/>
    <lineage>
        <taxon>Eukaryota</taxon>
        <taxon>Metazoa</taxon>
        <taxon>Spiralia</taxon>
        <taxon>Lophotrochozoa</taxon>
        <taxon>Platyhelminthes</taxon>
        <taxon>Rhabditophora</taxon>
        <taxon>Macrostomorpha</taxon>
        <taxon>Macrostomida</taxon>
        <taxon>Macrostomidae</taxon>
        <taxon>Macrostomum</taxon>
    </lineage>
</organism>
<dbReference type="InterPro" id="IPR001734">
    <property type="entry name" value="Na/solute_symporter"/>
</dbReference>
<name>A0A1I8HV50_9PLAT</name>
<feature type="transmembrane region" description="Helical" evidence="6">
    <location>
        <begin position="6"/>
        <end position="23"/>
    </location>
</feature>
<feature type="transmembrane region" description="Helical" evidence="6">
    <location>
        <begin position="35"/>
        <end position="56"/>
    </location>
</feature>
<dbReference type="PROSITE" id="PS50283">
    <property type="entry name" value="NA_SOLUT_SYMP_3"/>
    <property type="match status" value="1"/>
</dbReference>
<evidence type="ECO:0000256" key="6">
    <source>
        <dbReference type="SAM" id="Phobius"/>
    </source>
</evidence>
<accession>A0A1I8HV50</accession>
<keyword evidence="7" id="KW-1185">Reference proteome</keyword>
<comment type="subcellular location">
    <subcellularLocation>
        <location evidence="1">Membrane</location>
        <topology evidence="1">Multi-pass membrane protein</topology>
    </subcellularLocation>
</comment>
<dbReference type="Proteomes" id="UP000095280">
    <property type="component" value="Unplaced"/>
</dbReference>
<proteinExistence type="inferred from homology"/>
<dbReference type="GO" id="GO:0022857">
    <property type="term" value="F:transmembrane transporter activity"/>
    <property type="evidence" value="ECO:0007669"/>
    <property type="project" value="InterPro"/>
</dbReference>
<dbReference type="InterPro" id="IPR038377">
    <property type="entry name" value="Na/Glc_symporter_sf"/>
</dbReference>
<evidence type="ECO:0000256" key="3">
    <source>
        <dbReference type="ARBA" id="ARBA00022692"/>
    </source>
</evidence>
<evidence type="ECO:0000313" key="8">
    <source>
        <dbReference type="WBParaSite" id="maker-uti_cns_0008216-snap-gene-0.5-mRNA-1"/>
    </source>
</evidence>
<dbReference type="GO" id="GO:0016020">
    <property type="term" value="C:membrane"/>
    <property type="evidence" value="ECO:0007669"/>
    <property type="project" value="UniProtKB-SubCell"/>
</dbReference>
<dbReference type="AlphaFoldDB" id="A0A1I8HV50"/>